<evidence type="ECO:0000313" key="2">
    <source>
        <dbReference type="Proteomes" id="UP001055811"/>
    </source>
</evidence>
<name>A0ACB9BJ39_CICIN</name>
<dbReference type="EMBL" id="CM042014">
    <property type="protein sequence ID" value="KAI3721750.1"/>
    <property type="molecule type" value="Genomic_DNA"/>
</dbReference>
<dbReference type="Proteomes" id="UP001055811">
    <property type="component" value="Linkage Group LG06"/>
</dbReference>
<organism evidence="1 2">
    <name type="scientific">Cichorium intybus</name>
    <name type="common">Chicory</name>
    <dbReference type="NCBI Taxonomy" id="13427"/>
    <lineage>
        <taxon>Eukaryota</taxon>
        <taxon>Viridiplantae</taxon>
        <taxon>Streptophyta</taxon>
        <taxon>Embryophyta</taxon>
        <taxon>Tracheophyta</taxon>
        <taxon>Spermatophyta</taxon>
        <taxon>Magnoliopsida</taxon>
        <taxon>eudicotyledons</taxon>
        <taxon>Gunneridae</taxon>
        <taxon>Pentapetalae</taxon>
        <taxon>asterids</taxon>
        <taxon>campanulids</taxon>
        <taxon>Asterales</taxon>
        <taxon>Asteraceae</taxon>
        <taxon>Cichorioideae</taxon>
        <taxon>Cichorieae</taxon>
        <taxon>Cichoriinae</taxon>
        <taxon>Cichorium</taxon>
    </lineage>
</organism>
<accession>A0ACB9BJ39</accession>
<protein>
    <submittedName>
        <fullName evidence="1">Uncharacterized protein</fullName>
    </submittedName>
</protein>
<evidence type="ECO:0000313" key="1">
    <source>
        <dbReference type="EMBL" id="KAI3721750.1"/>
    </source>
</evidence>
<gene>
    <name evidence="1" type="ORF">L2E82_32768</name>
</gene>
<proteinExistence type="predicted"/>
<sequence length="76" mass="8415">MKDVNALLILTRESKDLFEGGTDIAPKKSAAISYGEGFNVEDIRLHGREGIGEEEEDVSERDWGASLDVYYGSNHL</sequence>
<reference evidence="2" key="1">
    <citation type="journal article" date="2022" name="Mol. Ecol. Resour.">
        <title>The genomes of chicory, endive, great burdock and yacon provide insights into Asteraceae palaeo-polyploidization history and plant inulin production.</title>
        <authorList>
            <person name="Fan W."/>
            <person name="Wang S."/>
            <person name="Wang H."/>
            <person name="Wang A."/>
            <person name="Jiang F."/>
            <person name="Liu H."/>
            <person name="Zhao H."/>
            <person name="Xu D."/>
            <person name="Zhang Y."/>
        </authorList>
    </citation>
    <scope>NUCLEOTIDE SEQUENCE [LARGE SCALE GENOMIC DNA]</scope>
    <source>
        <strain evidence="2">cv. Punajuju</strain>
    </source>
</reference>
<reference evidence="1 2" key="2">
    <citation type="journal article" date="2022" name="Mol. Ecol. Resour.">
        <title>The genomes of chicory, endive, great burdock and yacon provide insights into Asteraceae paleo-polyploidization history and plant inulin production.</title>
        <authorList>
            <person name="Fan W."/>
            <person name="Wang S."/>
            <person name="Wang H."/>
            <person name="Wang A."/>
            <person name="Jiang F."/>
            <person name="Liu H."/>
            <person name="Zhao H."/>
            <person name="Xu D."/>
            <person name="Zhang Y."/>
        </authorList>
    </citation>
    <scope>NUCLEOTIDE SEQUENCE [LARGE SCALE GENOMIC DNA]</scope>
    <source>
        <strain evidence="2">cv. Punajuju</strain>
        <tissue evidence="1">Leaves</tissue>
    </source>
</reference>
<comment type="caution">
    <text evidence="1">The sequence shown here is derived from an EMBL/GenBank/DDBJ whole genome shotgun (WGS) entry which is preliminary data.</text>
</comment>
<keyword evidence="2" id="KW-1185">Reference proteome</keyword>